<dbReference type="EnsemblPlants" id="LPERR01G12700.1">
    <property type="protein sequence ID" value="LPERR01G12700.1"/>
    <property type="gene ID" value="LPERR01G12700"/>
</dbReference>
<keyword evidence="2" id="KW-1185">Reference proteome</keyword>
<accession>A0A0D9V0F5</accession>
<protein>
    <submittedName>
        <fullName evidence="1">Uncharacterized protein</fullName>
    </submittedName>
</protein>
<dbReference type="GO" id="GO:0019509">
    <property type="term" value="P:L-methionine salvage from methylthioadenosine"/>
    <property type="evidence" value="ECO:0007669"/>
    <property type="project" value="TreeGrafter"/>
</dbReference>
<dbReference type="SUPFAM" id="SSF100950">
    <property type="entry name" value="NagB/RpiA/CoA transferase-like"/>
    <property type="match status" value="1"/>
</dbReference>
<reference evidence="2" key="2">
    <citation type="submission" date="2013-12" db="EMBL/GenBank/DDBJ databases">
        <authorList>
            <person name="Yu Y."/>
            <person name="Lee S."/>
            <person name="de Baynast K."/>
            <person name="Wissotski M."/>
            <person name="Liu L."/>
            <person name="Talag J."/>
            <person name="Goicoechea J."/>
            <person name="Angelova A."/>
            <person name="Jetty R."/>
            <person name="Kudrna D."/>
            <person name="Golser W."/>
            <person name="Rivera L."/>
            <person name="Zhang J."/>
            <person name="Wing R."/>
        </authorList>
    </citation>
    <scope>NUCLEOTIDE SEQUENCE</scope>
</reference>
<dbReference type="PANTHER" id="PTHR43475">
    <property type="entry name" value="METHYLTHIORIBOSE-1-PHOSPHATE ISOMERASE"/>
    <property type="match status" value="1"/>
</dbReference>
<evidence type="ECO:0000313" key="1">
    <source>
        <dbReference type="EnsemblPlants" id="LPERR01G12700.1"/>
    </source>
</evidence>
<dbReference type="GO" id="GO:0046523">
    <property type="term" value="F:S-methyl-5-thioribose-1-phosphate isomerase activity"/>
    <property type="evidence" value="ECO:0007669"/>
    <property type="project" value="TreeGrafter"/>
</dbReference>
<dbReference type="Gene3D" id="1.20.120.420">
    <property type="entry name" value="translation initiation factor eif-2b, domain 1"/>
    <property type="match status" value="2"/>
</dbReference>
<organism evidence="1 2">
    <name type="scientific">Leersia perrieri</name>
    <dbReference type="NCBI Taxonomy" id="77586"/>
    <lineage>
        <taxon>Eukaryota</taxon>
        <taxon>Viridiplantae</taxon>
        <taxon>Streptophyta</taxon>
        <taxon>Embryophyta</taxon>
        <taxon>Tracheophyta</taxon>
        <taxon>Spermatophyta</taxon>
        <taxon>Magnoliopsida</taxon>
        <taxon>Liliopsida</taxon>
        <taxon>Poales</taxon>
        <taxon>Poaceae</taxon>
        <taxon>BOP clade</taxon>
        <taxon>Oryzoideae</taxon>
        <taxon>Oryzeae</taxon>
        <taxon>Oryzinae</taxon>
        <taxon>Leersia</taxon>
    </lineage>
</organism>
<evidence type="ECO:0000313" key="2">
    <source>
        <dbReference type="Proteomes" id="UP000032180"/>
    </source>
</evidence>
<dbReference type="eggNOG" id="KOG1468">
    <property type="taxonomic scope" value="Eukaryota"/>
</dbReference>
<dbReference type="InterPro" id="IPR027363">
    <property type="entry name" value="M1Pi_N"/>
</dbReference>
<proteinExistence type="predicted"/>
<dbReference type="HOGENOM" id="CLU_057947_0_0_1"/>
<name>A0A0D9V0F5_9ORYZ</name>
<dbReference type="InterPro" id="IPR037171">
    <property type="entry name" value="NagB/RpiA_transferase-like"/>
</dbReference>
<dbReference type="Gramene" id="LPERR01G12700.1">
    <property type="protein sequence ID" value="LPERR01G12700.1"/>
    <property type="gene ID" value="LPERR01G12700"/>
</dbReference>
<dbReference type="STRING" id="77586.A0A0D9V0F5"/>
<reference evidence="1" key="3">
    <citation type="submission" date="2015-04" db="UniProtKB">
        <authorList>
            <consortium name="EnsemblPlants"/>
        </authorList>
    </citation>
    <scope>IDENTIFICATION</scope>
</reference>
<reference evidence="1 2" key="1">
    <citation type="submission" date="2012-08" db="EMBL/GenBank/DDBJ databases">
        <title>Oryza genome evolution.</title>
        <authorList>
            <person name="Wing R.A."/>
        </authorList>
    </citation>
    <scope>NUCLEOTIDE SEQUENCE</scope>
</reference>
<dbReference type="PANTHER" id="PTHR43475:SF1">
    <property type="entry name" value="METHYLTHIORIBOSE-1-PHOSPHATE ISOMERASE"/>
    <property type="match status" value="1"/>
</dbReference>
<dbReference type="Proteomes" id="UP000032180">
    <property type="component" value="Chromosome 1"/>
</dbReference>
<sequence length="399" mass="43111">MGESGVLKSIVYQRGSLRLLDQSLVSGTTEPEKDAKTIVQTMLVDDVAHNKTIGLHGVDFLKQKHGNKHITLLTHCNTGSLATAGYGTALGVIRALHPGEILEKAFCTETRLFYQRKLSLEVAYIDVKCSTDGCLSPNILPSTVAPPWVLLCDVVGLTGAIQNVLLFLLRLKLHGLFRNAIRDMVVRGAPAVAISAALALAVEVSGLDFIGTPAEAATFISEKLEYIVSRYEELNLLSIVREQIRLNNYSCFIVCHPTALNLSDAARKLQSLVSRTTESEKDAKRQGRLCWTAGGERRCGRTGGKRHGGRAGAERRCGPCRRRRCGRAGGKRCGDCAGGAAARRTRGWRAALRAMQEASGATVVWEPSSAAATQGDVFDSTKLRDNTAWRLRPSGDAGV</sequence>
<dbReference type="AlphaFoldDB" id="A0A0D9V0F5"/>